<dbReference type="Proteomes" id="UP000325286">
    <property type="component" value="Chromosome"/>
</dbReference>
<dbReference type="InterPro" id="IPR018247">
    <property type="entry name" value="EF_Hand_1_Ca_BS"/>
</dbReference>
<keyword evidence="5" id="KW-0812">Transmembrane</keyword>
<protein>
    <submittedName>
        <fullName evidence="7">Macrolide transporter subunit MacA</fullName>
    </submittedName>
</protein>
<evidence type="ECO:0000256" key="3">
    <source>
        <dbReference type="SAM" id="Coils"/>
    </source>
</evidence>
<name>A0A5B9R2X0_9BACT</name>
<dbReference type="EMBL" id="CP042914">
    <property type="protein sequence ID" value="QEG43796.1"/>
    <property type="molecule type" value="Genomic_DNA"/>
</dbReference>
<dbReference type="PROSITE" id="PS00018">
    <property type="entry name" value="EF_HAND_1"/>
    <property type="match status" value="2"/>
</dbReference>
<dbReference type="Gene3D" id="1.10.238.10">
    <property type="entry name" value="EF-hand"/>
    <property type="match status" value="1"/>
</dbReference>
<dbReference type="Gene3D" id="2.40.30.170">
    <property type="match status" value="1"/>
</dbReference>
<evidence type="ECO:0000313" key="8">
    <source>
        <dbReference type="Proteomes" id="UP000325286"/>
    </source>
</evidence>
<proteinExistence type="predicted"/>
<dbReference type="AlphaFoldDB" id="A0A5B9R2X0"/>
<feature type="domain" description="EF-hand" evidence="6">
    <location>
        <begin position="506"/>
        <end position="541"/>
    </location>
</feature>
<feature type="region of interest" description="Disordered" evidence="4">
    <location>
        <begin position="483"/>
        <end position="505"/>
    </location>
</feature>
<keyword evidence="8" id="KW-1185">Reference proteome</keyword>
<dbReference type="Pfam" id="PF25967">
    <property type="entry name" value="RND-MFP_C"/>
    <property type="match status" value="1"/>
</dbReference>
<dbReference type="InterPro" id="IPR002048">
    <property type="entry name" value="EF_hand_dom"/>
</dbReference>
<evidence type="ECO:0000313" key="7">
    <source>
        <dbReference type="EMBL" id="QEG43796.1"/>
    </source>
</evidence>
<feature type="transmembrane region" description="Helical" evidence="5">
    <location>
        <begin position="12"/>
        <end position="36"/>
    </location>
</feature>
<dbReference type="PROSITE" id="PS50222">
    <property type="entry name" value="EF_HAND_2"/>
    <property type="match status" value="1"/>
</dbReference>
<dbReference type="RefSeq" id="WP_084426985.1">
    <property type="nucleotide sequence ID" value="NZ_CP042914.1"/>
</dbReference>
<dbReference type="SUPFAM" id="SSF47473">
    <property type="entry name" value="EF-hand"/>
    <property type="match status" value="1"/>
</dbReference>
<gene>
    <name evidence="7" type="ORF">UC8_58520</name>
</gene>
<evidence type="ECO:0000256" key="4">
    <source>
        <dbReference type="SAM" id="MobiDB-lite"/>
    </source>
</evidence>
<dbReference type="InterPro" id="IPR050465">
    <property type="entry name" value="UPF0194_transport"/>
</dbReference>
<feature type="coiled-coil region" evidence="3">
    <location>
        <begin position="160"/>
        <end position="272"/>
    </location>
</feature>
<evidence type="ECO:0000259" key="6">
    <source>
        <dbReference type="PROSITE" id="PS50222"/>
    </source>
</evidence>
<dbReference type="GO" id="GO:0005509">
    <property type="term" value="F:calcium ion binding"/>
    <property type="evidence" value="ECO:0007669"/>
    <property type="project" value="InterPro"/>
</dbReference>
<dbReference type="PANTHER" id="PTHR32347:SF23">
    <property type="entry name" value="BLL5650 PROTEIN"/>
    <property type="match status" value="1"/>
</dbReference>
<dbReference type="GO" id="GO:0030313">
    <property type="term" value="C:cell envelope"/>
    <property type="evidence" value="ECO:0007669"/>
    <property type="project" value="UniProtKB-SubCell"/>
</dbReference>
<comment type="subcellular location">
    <subcellularLocation>
        <location evidence="1">Cell envelope</location>
    </subcellularLocation>
</comment>
<dbReference type="PANTHER" id="PTHR32347">
    <property type="entry name" value="EFFLUX SYSTEM COMPONENT YKNX-RELATED"/>
    <property type="match status" value="1"/>
</dbReference>
<evidence type="ECO:0000256" key="2">
    <source>
        <dbReference type="ARBA" id="ARBA00023054"/>
    </source>
</evidence>
<accession>A0A5B9R2X0</accession>
<dbReference type="InterPro" id="IPR058627">
    <property type="entry name" value="MdtA-like_C"/>
</dbReference>
<evidence type="ECO:0000256" key="5">
    <source>
        <dbReference type="SAM" id="Phobius"/>
    </source>
</evidence>
<keyword evidence="5" id="KW-0472">Membrane</keyword>
<feature type="compositionally biased region" description="Gly residues" evidence="4">
    <location>
        <begin position="571"/>
        <end position="580"/>
    </location>
</feature>
<organism evidence="7 8">
    <name type="scientific">Roseimaritima ulvae</name>
    <dbReference type="NCBI Taxonomy" id="980254"/>
    <lineage>
        <taxon>Bacteria</taxon>
        <taxon>Pseudomonadati</taxon>
        <taxon>Planctomycetota</taxon>
        <taxon>Planctomycetia</taxon>
        <taxon>Pirellulales</taxon>
        <taxon>Pirellulaceae</taxon>
        <taxon>Roseimaritima</taxon>
    </lineage>
</organism>
<dbReference type="KEGG" id="rul:UC8_58520"/>
<feature type="region of interest" description="Disordered" evidence="4">
    <location>
        <begin position="569"/>
        <end position="618"/>
    </location>
</feature>
<evidence type="ECO:0000256" key="1">
    <source>
        <dbReference type="ARBA" id="ARBA00004196"/>
    </source>
</evidence>
<dbReference type="Gene3D" id="2.40.420.20">
    <property type="match status" value="1"/>
</dbReference>
<feature type="compositionally biased region" description="Gly residues" evidence="4">
    <location>
        <begin position="593"/>
        <end position="618"/>
    </location>
</feature>
<reference evidence="7 8" key="1">
    <citation type="submission" date="2019-08" db="EMBL/GenBank/DDBJ databases">
        <title>Deep-cultivation of Planctomycetes and their phenomic and genomic characterization uncovers novel biology.</title>
        <authorList>
            <person name="Wiegand S."/>
            <person name="Jogler M."/>
            <person name="Boedeker C."/>
            <person name="Pinto D."/>
            <person name="Vollmers J."/>
            <person name="Rivas-Marin E."/>
            <person name="Kohn T."/>
            <person name="Peeters S.H."/>
            <person name="Heuer A."/>
            <person name="Rast P."/>
            <person name="Oberbeckmann S."/>
            <person name="Bunk B."/>
            <person name="Jeske O."/>
            <person name="Meyerdierks A."/>
            <person name="Storesund J.E."/>
            <person name="Kallscheuer N."/>
            <person name="Luecker S."/>
            <person name="Lage O.M."/>
            <person name="Pohl T."/>
            <person name="Merkel B.J."/>
            <person name="Hornburger P."/>
            <person name="Mueller R.-W."/>
            <person name="Bruemmer F."/>
            <person name="Labrenz M."/>
            <person name="Spormann A.M."/>
            <person name="Op den Camp H."/>
            <person name="Overmann J."/>
            <person name="Amann R."/>
            <person name="Jetten M.S.M."/>
            <person name="Mascher T."/>
            <person name="Medema M.H."/>
            <person name="Devos D.P."/>
            <person name="Kaster A.-K."/>
            <person name="Ovreas L."/>
            <person name="Rohde M."/>
            <person name="Galperin M.Y."/>
            <person name="Jogler C."/>
        </authorList>
    </citation>
    <scope>NUCLEOTIDE SEQUENCE [LARGE SCALE GENOMIC DNA]</scope>
    <source>
        <strain evidence="7 8">UC8</strain>
    </source>
</reference>
<feature type="compositionally biased region" description="Low complexity" evidence="4">
    <location>
        <begin position="486"/>
        <end position="495"/>
    </location>
</feature>
<keyword evidence="2 3" id="KW-0175">Coiled coil</keyword>
<sequence>MHSSLKAPARMGGVLSNLVIMLVIAGGIAGGGYYYYFNQNTDDLTADLITHPVKRGPFDHIVLEQGEIESSRNTELVCEVKSSSGGGGGVSILWVIDEGTPVKKGDKLVELDSSQLEQEQKQQRIVLGNAEANVTSGIAAVEQAVIARQEYLEGVYMTDEKAIESEIAVAQQDLRKAKLALDSSERLVAKGLVKSLQLEADQFAVANAQNKLDAAQGRLKVLQNLTRQKMLVQFDSDIAAARAALEALRGTLEEEKEKMTELEQQIAACVMVAPTDGVVVHANKYSRRGGNAEVVIEAGAVVRERQPIIRLPDPSLMQVNAKINESRVTLVREGMPARIRVDAVPGLELSGRITKVNRYAEPGSFFSSSIKEYATIIEIIDPPESIRTGMTAEVQIFVEQLPDALQIPIQGVYEYKDVALALVDKGNGELETRTVKVGAANSKTATIEEGIAEGENVVLNLRDHLHLVDLPTVAAVDNSDMMAIRDAPSPGSLDGPSGGAPPANPAAQAIVKQAFEDNDTDGDGQLSAAEITAAGGRFRSLILTADGDDDGNVNRTELTLAAGKMLAANQRGGGPGGGAPGARAAGGPRDGRGPGGGGRPGGGGGRPGGGGGPAGGGR</sequence>
<keyword evidence="5" id="KW-1133">Transmembrane helix</keyword>
<dbReference type="InterPro" id="IPR011992">
    <property type="entry name" value="EF-hand-dom_pair"/>
</dbReference>